<dbReference type="AlphaFoldDB" id="A0AAV1NTZ4"/>
<organism evidence="2 3">
    <name type="scientific">Scomber scombrus</name>
    <name type="common">Atlantic mackerel</name>
    <name type="synonym">Scomber vernalis</name>
    <dbReference type="NCBI Taxonomy" id="13677"/>
    <lineage>
        <taxon>Eukaryota</taxon>
        <taxon>Metazoa</taxon>
        <taxon>Chordata</taxon>
        <taxon>Craniata</taxon>
        <taxon>Vertebrata</taxon>
        <taxon>Euteleostomi</taxon>
        <taxon>Actinopterygii</taxon>
        <taxon>Neopterygii</taxon>
        <taxon>Teleostei</taxon>
        <taxon>Neoteleostei</taxon>
        <taxon>Acanthomorphata</taxon>
        <taxon>Pelagiaria</taxon>
        <taxon>Scombriformes</taxon>
        <taxon>Scombridae</taxon>
        <taxon>Scomber</taxon>
    </lineage>
</organism>
<dbReference type="PANTHER" id="PTHR21838">
    <property type="entry name" value="COILED-COIL DOMAIN-CONTAINING PROTEIN 137"/>
    <property type="match status" value="1"/>
</dbReference>
<feature type="compositionally biased region" description="Basic and acidic residues" evidence="1">
    <location>
        <begin position="70"/>
        <end position="82"/>
    </location>
</feature>
<gene>
    <name evidence="2" type="ORF">FSCOSCO3_A016857</name>
</gene>
<feature type="region of interest" description="Disordered" evidence="1">
    <location>
        <begin position="118"/>
        <end position="165"/>
    </location>
</feature>
<feature type="compositionally biased region" description="Basic and acidic residues" evidence="1">
    <location>
        <begin position="15"/>
        <end position="61"/>
    </location>
</feature>
<accession>A0AAV1NTZ4</accession>
<evidence type="ECO:0000313" key="3">
    <source>
        <dbReference type="Proteomes" id="UP001314229"/>
    </source>
</evidence>
<dbReference type="GO" id="GO:0005634">
    <property type="term" value="C:nucleus"/>
    <property type="evidence" value="ECO:0007669"/>
    <property type="project" value="TreeGrafter"/>
</dbReference>
<comment type="caution">
    <text evidence="2">The sequence shown here is derived from an EMBL/GenBank/DDBJ whole genome shotgun (WGS) entry which is preliminary data.</text>
</comment>
<protein>
    <submittedName>
        <fullName evidence="2">Coiled-coil domain-containing protein 137</fullName>
    </submittedName>
</protein>
<evidence type="ECO:0000256" key="1">
    <source>
        <dbReference type="SAM" id="MobiDB-lite"/>
    </source>
</evidence>
<evidence type="ECO:0000313" key="2">
    <source>
        <dbReference type="EMBL" id="CAK6963067.1"/>
    </source>
</evidence>
<feature type="compositionally biased region" description="Basic and acidic residues" evidence="1">
    <location>
        <begin position="122"/>
        <end position="153"/>
    </location>
</feature>
<dbReference type="InterPro" id="IPR026680">
    <property type="entry name" value="CCDC137"/>
</dbReference>
<dbReference type="EMBL" id="CAWUFR010000062">
    <property type="protein sequence ID" value="CAK6963067.1"/>
    <property type="molecule type" value="Genomic_DNA"/>
</dbReference>
<sequence>MGKNKKNKINQSGKQSDKAGKHQSDKKLKRDGKDKKAKEEDHLKHIPFRLREIMKNKDKMKAGSLKAKKIKDSILPKSKAEDSQGGNIPVPHFKRKKQESVGAYIRRMDNETKHVLFLTKNQVERKPELDADKQERSVDKGKSEKKKEYDKARLQKQQQKKLDKQEDWMEKEMFIEDVPFGEVTMAPPCLSAKPRKAPIKPQKASKELLLNSLLGHTMASTTKPSMARQRIMEEERVRAVEAYRHLKKQKQQQDKARIIGLEKLKNLE</sequence>
<dbReference type="Proteomes" id="UP001314229">
    <property type="component" value="Unassembled WGS sequence"/>
</dbReference>
<proteinExistence type="predicted"/>
<name>A0AAV1NTZ4_SCOSC</name>
<keyword evidence="3" id="KW-1185">Reference proteome</keyword>
<reference evidence="2 3" key="1">
    <citation type="submission" date="2024-01" db="EMBL/GenBank/DDBJ databases">
        <authorList>
            <person name="Alioto T."/>
            <person name="Alioto T."/>
            <person name="Gomez Garrido J."/>
        </authorList>
    </citation>
    <scope>NUCLEOTIDE SEQUENCE [LARGE SCALE GENOMIC DNA]</scope>
</reference>
<dbReference type="PANTHER" id="PTHR21838:SF2">
    <property type="entry name" value="COILED-COIL DOMAIN-CONTAINING PROTEIN 137"/>
    <property type="match status" value="1"/>
</dbReference>
<feature type="region of interest" description="Disordered" evidence="1">
    <location>
        <begin position="1"/>
        <end position="102"/>
    </location>
</feature>